<dbReference type="NCBIfam" id="NF033681">
    <property type="entry name" value="ExeM_NucH_DNase"/>
    <property type="match status" value="1"/>
</dbReference>
<dbReference type="Gene3D" id="2.60.40.10">
    <property type="entry name" value="Immunoglobulins"/>
    <property type="match status" value="2"/>
</dbReference>
<comment type="caution">
    <text evidence="3">The sequence shown here is derived from an EMBL/GenBank/DDBJ whole genome shotgun (WGS) entry which is preliminary data.</text>
</comment>
<reference evidence="3 4" key="1">
    <citation type="submission" date="2019-01" db="EMBL/GenBank/DDBJ databases">
        <title>Novel species of Nocardioides.</title>
        <authorList>
            <person name="Liu Q."/>
            <person name="Xin Y.-H."/>
        </authorList>
    </citation>
    <scope>NUCLEOTIDE SEQUENCE [LARGE SCALE GENOMIC DNA]</scope>
    <source>
        <strain evidence="3 4">HLT3-15</strain>
    </source>
</reference>
<dbReference type="InterPro" id="IPR032109">
    <property type="entry name" value="Big_3_5"/>
</dbReference>
<dbReference type="InterPro" id="IPR047971">
    <property type="entry name" value="ExeM-like"/>
</dbReference>
<evidence type="ECO:0000313" key="3">
    <source>
        <dbReference type="EMBL" id="RYB89022.1"/>
    </source>
</evidence>
<dbReference type="Pfam" id="PF16640">
    <property type="entry name" value="Big_3_5"/>
    <property type="match status" value="1"/>
</dbReference>
<dbReference type="Gene3D" id="3.60.10.10">
    <property type="entry name" value="Endonuclease/exonuclease/phosphatase"/>
    <property type="match status" value="1"/>
</dbReference>
<dbReference type="InterPro" id="IPR036691">
    <property type="entry name" value="Endo/exonu/phosph_ase_sf"/>
</dbReference>
<dbReference type="GO" id="GO:0005975">
    <property type="term" value="P:carbohydrate metabolic process"/>
    <property type="evidence" value="ECO:0007669"/>
    <property type="project" value="UniProtKB-ARBA"/>
</dbReference>
<dbReference type="AlphaFoldDB" id="A0A4V1RJJ7"/>
<dbReference type="PROSITE" id="PS51841">
    <property type="entry name" value="LTD"/>
    <property type="match status" value="1"/>
</dbReference>
<keyword evidence="1" id="KW-0732">Signal</keyword>
<evidence type="ECO:0000259" key="2">
    <source>
        <dbReference type="PROSITE" id="PS51841"/>
    </source>
</evidence>
<keyword evidence="3" id="KW-0540">Nuclease</keyword>
<feature type="signal peptide" evidence="1">
    <location>
        <begin position="1"/>
        <end position="24"/>
    </location>
</feature>
<dbReference type="InterPro" id="IPR005135">
    <property type="entry name" value="Endo/exonuclease/phosphatase"/>
</dbReference>
<feature type="domain" description="LTD" evidence="2">
    <location>
        <begin position="20"/>
        <end position="153"/>
    </location>
</feature>
<sequence length="1122" mass="115163">MVGTLAATLVVSPLAISLASPAQAASTTLVISEVYINGGSAGAVHTNKYVELRNLTGAAIDFTATPMSVQYRAPGSTGNSTTTVPLTGSIGANGYFTLQGGSNGANGTAVPGVDQTSSINPGGAGGTVTLVSGASAVDPSSSDLVVDKLGYGTSNTPETAAASGNTVALSIQRIAADNDNNSTEFTAQAPTPDAENVVAAAGLDAVSPGNKSGVVDAPITGFTLSATGGTAPYTWTATGLPPGVVVATDGAVSGTPTTPGTYSVTATATDSAAPTPATDSVTFTFTVTEPAAPIAIAEIQGSGAATPINGQTVTTRGVVTAAYPTGGLNGFYIQTPGADTTPDASDAVFVYGGTSGFAVYPSVGDSVEVTGTAGEFAGATQVTATGVTTVTPSLGEVVLKTQVPGTDCALPGTACLTGAALDTAREVVEGELFKPTAPWTVTDSYDGSPDLRSNGQNDGAFIGELAVVANSDDPLVAPTEIIDAQDTPAIDARKAYNAAHRLILDDASSWSYFIPGNPPNYDRAGEPLPWFTADHTVRVGAGMTFVKPVVFTQRNTSWRIQPQAQVVGKPTGMLEFEQTRPAAPEPVGGDLKLATFNVLNFFPTTGEEFVASGLGTCTYYVDRAGNRISNNSCNPNGPRGAANDANLVRQRDKIVSAINTANADIVSLEELENSVKFNKPRDFAIDALVTALNADAGAGTWAAVPSAPVLPPTSEQDVIRNGFIYKPAKVSLVGDSVVLSDQSSAGEAFEDAREPVAQAFKRAGTADSEAFAVIVNHFKSKGSGTADPDGQGNANDRRELQAAGLVTFADEFKTQRNLSKVFLAGDFNAYSEEDPIQILNDAGYTNLESTSDPEEESYSFDGMVGSLDHVLANDAALATVQGVDIWDINSYESVYYEYARFNSNVTNLYAPNPYRSSDHNPEIVGIKAPAAPAPVVVDTTVTGTAAPVDYGQAASVAVKVAPATATGTVTLSLAGTVIGSTTLTSGAGTIAVPAKALPPGTYTLALSYSGDAGHKASTGTVTHVVTKATPTLTAKAKPKVVKPGKGRVKIVVRVEADGYEPTGKVRVRVAGKVYRARVVDGKAVVKLKKIGKPGRYKAKVRYLGDANTEEARTTAKFRVKRR</sequence>
<dbReference type="RefSeq" id="WP_129478395.1">
    <property type="nucleotide sequence ID" value="NZ_SDWS01000009.1"/>
</dbReference>
<evidence type="ECO:0000313" key="4">
    <source>
        <dbReference type="Proteomes" id="UP000291838"/>
    </source>
</evidence>
<feature type="chain" id="PRO_5020835243" evidence="1">
    <location>
        <begin position="25"/>
        <end position="1122"/>
    </location>
</feature>
<dbReference type="GO" id="GO:0004519">
    <property type="term" value="F:endonuclease activity"/>
    <property type="evidence" value="ECO:0007669"/>
    <property type="project" value="UniProtKB-KW"/>
</dbReference>
<dbReference type="OrthoDB" id="1016457at2"/>
<dbReference type="Proteomes" id="UP000291838">
    <property type="component" value="Unassembled WGS sequence"/>
</dbReference>
<keyword evidence="3" id="KW-0255">Endonuclease</keyword>
<dbReference type="InterPro" id="IPR001322">
    <property type="entry name" value="Lamin_tail_dom"/>
</dbReference>
<dbReference type="EMBL" id="SDWS01000009">
    <property type="protein sequence ID" value="RYB89022.1"/>
    <property type="molecule type" value="Genomic_DNA"/>
</dbReference>
<keyword evidence="4" id="KW-1185">Reference proteome</keyword>
<dbReference type="PANTHER" id="PTHR42834:SF1">
    <property type="entry name" value="ENDONUCLEASE_EXONUCLEASE_PHOSPHATASE FAMILY PROTEIN (AFU_ORTHOLOGUE AFUA_3G09210)"/>
    <property type="match status" value="1"/>
</dbReference>
<accession>A0A4V1RJJ7</accession>
<organism evidence="3 4">
    <name type="scientific">Nocardioides glacieisoli</name>
    <dbReference type="NCBI Taxonomy" id="1168730"/>
    <lineage>
        <taxon>Bacteria</taxon>
        <taxon>Bacillati</taxon>
        <taxon>Actinomycetota</taxon>
        <taxon>Actinomycetes</taxon>
        <taxon>Propionibacteriales</taxon>
        <taxon>Nocardioidaceae</taxon>
        <taxon>Nocardioides</taxon>
    </lineage>
</organism>
<protein>
    <submittedName>
        <fullName evidence="3">ExeM/NucH family extracellular endonuclease</fullName>
    </submittedName>
</protein>
<dbReference type="CDD" id="cd04486">
    <property type="entry name" value="YhcR_OBF_like"/>
    <property type="match status" value="1"/>
</dbReference>
<name>A0A4V1RJJ7_9ACTN</name>
<dbReference type="InterPro" id="IPR013783">
    <property type="entry name" value="Ig-like_fold"/>
</dbReference>
<dbReference type="SUPFAM" id="SSF56219">
    <property type="entry name" value="DNase I-like"/>
    <property type="match status" value="1"/>
</dbReference>
<gene>
    <name evidence="3" type="ORF">EUA06_18135</name>
</gene>
<evidence type="ECO:0000256" key="1">
    <source>
        <dbReference type="SAM" id="SignalP"/>
    </source>
</evidence>
<dbReference type="Pfam" id="PF03372">
    <property type="entry name" value="Exo_endo_phos"/>
    <property type="match status" value="1"/>
</dbReference>
<dbReference type="PANTHER" id="PTHR42834">
    <property type="entry name" value="ENDONUCLEASE/EXONUCLEASE/PHOSPHATASE FAMILY PROTEIN (AFU_ORTHOLOGUE AFUA_3G09210)"/>
    <property type="match status" value="1"/>
</dbReference>
<proteinExistence type="predicted"/>
<dbReference type="CDD" id="cd10283">
    <property type="entry name" value="MnuA_DNase1-like"/>
    <property type="match status" value="1"/>
</dbReference>
<keyword evidence="3" id="KW-0378">Hydrolase</keyword>